<dbReference type="Proteomes" id="UP000284403">
    <property type="component" value="Unassembled WGS sequence"/>
</dbReference>
<dbReference type="RefSeq" id="XP_029223478.1">
    <property type="nucleotide sequence ID" value="XM_029376437.1"/>
</dbReference>
<comment type="similarity">
    <text evidence="1 7">Belongs to the peptidase M8 family.</text>
</comment>
<keyword evidence="6 7" id="KW-0482">Metalloprotease</keyword>
<proteinExistence type="inferred from homology"/>
<evidence type="ECO:0000256" key="5">
    <source>
        <dbReference type="ARBA" id="ARBA00022833"/>
    </source>
</evidence>
<evidence type="ECO:0000256" key="4">
    <source>
        <dbReference type="ARBA" id="ARBA00022801"/>
    </source>
</evidence>
<dbReference type="GO" id="GO:0006508">
    <property type="term" value="P:proteolysis"/>
    <property type="evidence" value="ECO:0007669"/>
    <property type="project" value="UniProtKB-KW"/>
</dbReference>
<dbReference type="GO" id="GO:0004222">
    <property type="term" value="F:metalloendopeptidase activity"/>
    <property type="evidence" value="ECO:0007669"/>
    <property type="project" value="UniProtKB-UniRule"/>
</dbReference>
<comment type="caution">
    <text evidence="8">The sequence shown here is derived from an EMBL/GenBank/DDBJ whole genome shotgun (WGS) entry which is preliminary data.</text>
</comment>
<organism evidence="8 9">
    <name type="scientific">Trypanosoma conorhini</name>
    <dbReference type="NCBI Taxonomy" id="83891"/>
    <lineage>
        <taxon>Eukaryota</taxon>
        <taxon>Discoba</taxon>
        <taxon>Euglenozoa</taxon>
        <taxon>Kinetoplastea</taxon>
        <taxon>Metakinetoplastina</taxon>
        <taxon>Trypanosomatida</taxon>
        <taxon>Trypanosomatidae</taxon>
        <taxon>Trypanosoma</taxon>
    </lineage>
</organism>
<evidence type="ECO:0000313" key="8">
    <source>
        <dbReference type="EMBL" id="RNE96947.1"/>
    </source>
</evidence>
<sequence>MCGFASSSSSHSPPADKRCATTTAAILHQTQAHKGFSHVMHHRLRAAPFLPLLLLLLTVHCAGECRPAAGRRVFDDTEPKSGRPAAAVVREVPRRGQGAAQAYTVAAAAAGGGRSSEDWAPIRIEVSMEDLEHSIRMKGKTQRYCEAAGEYVHQLLGARSQLQGP</sequence>
<evidence type="ECO:0000256" key="6">
    <source>
        <dbReference type="ARBA" id="ARBA00023049"/>
    </source>
</evidence>
<gene>
    <name evidence="8" type="ORF">Tco025E_09626</name>
</gene>
<evidence type="ECO:0000256" key="1">
    <source>
        <dbReference type="ARBA" id="ARBA00005860"/>
    </source>
</evidence>
<evidence type="ECO:0000256" key="2">
    <source>
        <dbReference type="ARBA" id="ARBA00022670"/>
    </source>
</evidence>
<evidence type="ECO:0000313" key="9">
    <source>
        <dbReference type="Proteomes" id="UP000284403"/>
    </source>
</evidence>
<dbReference type="GO" id="GO:0007155">
    <property type="term" value="P:cell adhesion"/>
    <property type="evidence" value="ECO:0007669"/>
    <property type="project" value="InterPro"/>
</dbReference>
<dbReference type="Pfam" id="PF01457">
    <property type="entry name" value="Peptidase_M8"/>
    <property type="match status" value="1"/>
</dbReference>
<keyword evidence="4 7" id="KW-0378">Hydrolase</keyword>
<protein>
    <recommendedName>
        <fullName evidence="7">Leishmanolysin-like peptidase</fullName>
        <ecNumber evidence="7">3.4.24.-</ecNumber>
    </recommendedName>
</protein>
<keyword evidence="2 7" id="KW-0645">Protease</keyword>
<keyword evidence="5 7" id="KW-0862">Zinc</keyword>
<dbReference type="EMBL" id="MKKU01001195">
    <property type="protein sequence ID" value="RNE96947.1"/>
    <property type="molecule type" value="Genomic_DNA"/>
</dbReference>
<keyword evidence="9" id="KW-1185">Reference proteome</keyword>
<evidence type="ECO:0000256" key="3">
    <source>
        <dbReference type="ARBA" id="ARBA00022723"/>
    </source>
</evidence>
<dbReference type="EC" id="3.4.24.-" evidence="7"/>
<comment type="cofactor">
    <cofactor evidence="7">
        <name>Zn(2+)</name>
        <dbReference type="ChEBI" id="CHEBI:29105"/>
    </cofactor>
    <text evidence="7">Binds 1 zinc ion per subunit.</text>
</comment>
<dbReference type="InterPro" id="IPR001577">
    <property type="entry name" value="Peptidase_M8"/>
</dbReference>
<dbReference type="AlphaFoldDB" id="A0A3R7MXT9"/>
<name>A0A3R7MXT9_9TRYP</name>
<evidence type="ECO:0000256" key="7">
    <source>
        <dbReference type="RuleBase" id="RU366077"/>
    </source>
</evidence>
<reference evidence="8 9" key="1">
    <citation type="journal article" date="2018" name="BMC Genomics">
        <title>Genomic comparison of Trypanosoma conorhini and Trypanosoma rangeli to Trypanosoma cruzi strains of high and low virulence.</title>
        <authorList>
            <person name="Bradwell K.R."/>
            <person name="Koparde V.N."/>
            <person name="Matveyev A.V."/>
            <person name="Serrano M.G."/>
            <person name="Alves J.M."/>
            <person name="Parikh H."/>
            <person name="Huang B."/>
            <person name="Lee V."/>
            <person name="Espinosa-Alvarez O."/>
            <person name="Ortiz P.A."/>
            <person name="Costa-Martins A.G."/>
            <person name="Teixeira M.M."/>
            <person name="Buck G.A."/>
        </authorList>
    </citation>
    <scope>NUCLEOTIDE SEQUENCE [LARGE SCALE GENOMIC DNA]</scope>
    <source>
        <strain evidence="8 9">025E</strain>
    </source>
</reference>
<dbReference type="GO" id="GO:0016020">
    <property type="term" value="C:membrane"/>
    <property type="evidence" value="ECO:0007669"/>
    <property type="project" value="InterPro"/>
</dbReference>
<accession>A0A3R7MXT9</accession>
<dbReference type="GO" id="GO:0046872">
    <property type="term" value="F:metal ion binding"/>
    <property type="evidence" value="ECO:0007669"/>
    <property type="project" value="UniProtKB-KW"/>
</dbReference>
<keyword evidence="3 7" id="KW-0479">Metal-binding</keyword>
<dbReference type="GeneID" id="40323237"/>